<keyword evidence="1" id="KW-0812">Transmembrane</keyword>
<gene>
    <name evidence="2" type="ORF">A5683_23640</name>
</gene>
<keyword evidence="1" id="KW-0472">Membrane</keyword>
<evidence type="ECO:0008006" key="4">
    <source>
        <dbReference type="Google" id="ProtNLM"/>
    </source>
</evidence>
<comment type="caution">
    <text evidence="2">The sequence shown here is derived from an EMBL/GenBank/DDBJ whole genome shotgun (WGS) entry which is preliminary data.</text>
</comment>
<dbReference type="OrthoDB" id="940913at2"/>
<keyword evidence="1" id="KW-1133">Transmembrane helix</keyword>
<dbReference type="Pfam" id="PF14023">
    <property type="entry name" value="Bestrophin-like"/>
    <property type="match status" value="1"/>
</dbReference>
<sequence>MSNLPAWLVLVGLLVIVAGGAVLAQIIVRRRYPGLAADAHNDATRFAFGVICLVYAFFVGFMASGLWSQINAEDEQVRTEGAAAVQLARDSTVFDKPDSDRIRQALLEYEHAALAEWPVVADGRAASPEADTALHRVYLAYQQVQPHTDIQKAFLSTSLANLDRASQARTARVIETQTNSGPPWSIWTVILLTAGMVVGCSVIYGVKQPRMDYIMVATVGVLVAADLFLILELAHPYLGEVATSPQPLRNVVAVLTGPAT</sequence>
<feature type="transmembrane region" description="Helical" evidence="1">
    <location>
        <begin position="6"/>
        <end position="26"/>
    </location>
</feature>
<evidence type="ECO:0000313" key="2">
    <source>
        <dbReference type="EMBL" id="OBH74418.1"/>
    </source>
</evidence>
<feature type="transmembrane region" description="Helical" evidence="1">
    <location>
        <begin position="213"/>
        <end position="231"/>
    </location>
</feature>
<proteinExistence type="predicted"/>
<feature type="transmembrane region" description="Helical" evidence="1">
    <location>
        <begin position="46"/>
        <end position="67"/>
    </location>
</feature>
<name>A0A1A2TDD2_MYCNT</name>
<feature type="transmembrane region" description="Helical" evidence="1">
    <location>
        <begin position="184"/>
        <end position="206"/>
    </location>
</feature>
<dbReference type="EMBL" id="LZJU01000102">
    <property type="protein sequence ID" value="OBH74418.1"/>
    <property type="molecule type" value="Genomic_DNA"/>
</dbReference>
<accession>A0A1A2TDD2</accession>
<dbReference type="Proteomes" id="UP000092389">
    <property type="component" value="Unassembled WGS sequence"/>
</dbReference>
<protein>
    <recommendedName>
        <fullName evidence="4">DUF4239 domain-containing protein</fullName>
    </recommendedName>
</protein>
<dbReference type="InterPro" id="IPR025333">
    <property type="entry name" value="DUF4239"/>
</dbReference>
<dbReference type="RefSeq" id="WP_067910349.1">
    <property type="nucleotide sequence ID" value="NZ_LZJP01000100.1"/>
</dbReference>
<reference evidence="2 3" key="1">
    <citation type="submission" date="2016-06" db="EMBL/GenBank/DDBJ databases">
        <authorList>
            <person name="Kjaerup R.B."/>
            <person name="Dalgaard T.S."/>
            <person name="Juul-Madsen H.R."/>
        </authorList>
    </citation>
    <scope>NUCLEOTIDE SEQUENCE [LARGE SCALE GENOMIC DNA]</scope>
    <source>
        <strain evidence="2 3">E152</strain>
    </source>
</reference>
<organism evidence="2 3">
    <name type="scientific">Mycobacterium mantenii</name>
    <dbReference type="NCBI Taxonomy" id="560555"/>
    <lineage>
        <taxon>Bacteria</taxon>
        <taxon>Bacillati</taxon>
        <taxon>Actinomycetota</taxon>
        <taxon>Actinomycetes</taxon>
        <taxon>Mycobacteriales</taxon>
        <taxon>Mycobacteriaceae</taxon>
        <taxon>Mycobacterium</taxon>
        <taxon>Mycobacterium avium complex (MAC)</taxon>
    </lineage>
</organism>
<dbReference type="AlphaFoldDB" id="A0A1A2TDD2"/>
<evidence type="ECO:0000313" key="3">
    <source>
        <dbReference type="Proteomes" id="UP000092389"/>
    </source>
</evidence>
<evidence type="ECO:0000256" key="1">
    <source>
        <dbReference type="SAM" id="Phobius"/>
    </source>
</evidence>